<feature type="compositionally biased region" description="Polar residues" evidence="8">
    <location>
        <begin position="239"/>
        <end position="250"/>
    </location>
</feature>
<dbReference type="OrthoDB" id="5565328at2759"/>
<comment type="similarity">
    <text evidence="2">Belongs to the SCC4/mau-2 family.</text>
</comment>
<dbReference type="GO" id="GO:0007059">
    <property type="term" value="P:chromosome segregation"/>
    <property type="evidence" value="ECO:0007669"/>
    <property type="project" value="UniProtKB-KW"/>
</dbReference>
<keyword evidence="3" id="KW-0132">Cell division</keyword>
<evidence type="ECO:0000313" key="10">
    <source>
        <dbReference type="Proteomes" id="UP000070544"/>
    </source>
</evidence>
<feature type="compositionally biased region" description="Pro residues" evidence="8">
    <location>
        <begin position="253"/>
        <end position="274"/>
    </location>
</feature>
<keyword evidence="4" id="KW-0498">Mitosis</keyword>
<evidence type="ECO:0000256" key="4">
    <source>
        <dbReference type="ARBA" id="ARBA00022776"/>
    </source>
</evidence>
<evidence type="ECO:0000256" key="5">
    <source>
        <dbReference type="ARBA" id="ARBA00022829"/>
    </source>
</evidence>
<reference evidence="9 10" key="1">
    <citation type="journal article" date="2015" name="Genome Biol. Evol.">
        <title>Phylogenomic analyses indicate that early fungi evolved digesting cell walls of algal ancestors of land plants.</title>
        <authorList>
            <person name="Chang Y."/>
            <person name="Wang S."/>
            <person name="Sekimoto S."/>
            <person name="Aerts A.L."/>
            <person name="Choi C."/>
            <person name="Clum A."/>
            <person name="LaButti K.M."/>
            <person name="Lindquist E.A."/>
            <person name="Yee Ngan C."/>
            <person name="Ohm R.A."/>
            <person name="Salamov A.A."/>
            <person name="Grigoriev I.V."/>
            <person name="Spatafora J.W."/>
            <person name="Berbee M.L."/>
        </authorList>
    </citation>
    <scope>NUCLEOTIDE SEQUENCE [LARGE SCALE GENOMIC DNA]</scope>
    <source>
        <strain evidence="9 10">JEL478</strain>
    </source>
</reference>
<dbReference type="Proteomes" id="UP000070544">
    <property type="component" value="Unassembled WGS sequence"/>
</dbReference>
<keyword evidence="5" id="KW-0159">Chromosome partition</keyword>
<dbReference type="GO" id="GO:0007064">
    <property type="term" value="P:mitotic sister chromatid cohesion"/>
    <property type="evidence" value="ECO:0007669"/>
    <property type="project" value="InterPro"/>
</dbReference>
<evidence type="ECO:0000256" key="7">
    <source>
        <dbReference type="ARBA" id="ARBA00023306"/>
    </source>
</evidence>
<dbReference type="GO" id="GO:0005634">
    <property type="term" value="C:nucleus"/>
    <property type="evidence" value="ECO:0007669"/>
    <property type="project" value="UniProtKB-SubCell"/>
</dbReference>
<gene>
    <name evidence="9" type="ORF">M427DRAFT_30653</name>
</gene>
<dbReference type="Pfam" id="PF10345">
    <property type="entry name" value="Cohesin_load"/>
    <property type="match status" value="2"/>
</dbReference>
<comment type="subcellular location">
    <subcellularLocation>
        <location evidence="1">Nucleus</location>
    </subcellularLocation>
</comment>
<dbReference type="AlphaFoldDB" id="A0A139AK88"/>
<evidence type="ECO:0000256" key="1">
    <source>
        <dbReference type="ARBA" id="ARBA00004123"/>
    </source>
</evidence>
<accession>A0A139AK88</accession>
<dbReference type="STRING" id="1344416.A0A139AK88"/>
<dbReference type="GO" id="GO:0051301">
    <property type="term" value="P:cell division"/>
    <property type="evidence" value="ECO:0007669"/>
    <property type="project" value="UniProtKB-KW"/>
</dbReference>
<keyword evidence="6" id="KW-0539">Nucleus</keyword>
<evidence type="ECO:0008006" key="11">
    <source>
        <dbReference type="Google" id="ProtNLM"/>
    </source>
</evidence>
<protein>
    <recommendedName>
        <fullName evidence="11">Cohesin loading factor</fullName>
    </recommendedName>
</protein>
<keyword evidence="10" id="KW-1185">Reference proteome</keyword>
<dbReference type="PANTHER" id="PTHR21394">
    <property type="entry name" value="MAU2 CHROMATID COHESION FACTOR HOMOLOG"/>
    <property type="match status" value="1"/>
</dbReference>
<evidence type="ECO:0000313" key="9">
    <source>
        <dbReference type="EMBL" id="KXS17189.1"/>
    </source>
</evidence>
<keyword evidence="7" id="KW-0131">Cell cycle</keyword>
<evidence type="ECO:0000256" key="6">
    <source>
        <dbReference type="ARBA" id="ARBA00023242"/>
    </source>
</evidence>
<name>A0A139AK88_GONPJ</name>
<evidence type="ECO:0000256" key="2">
    <source>
        <dbReference type="ARBA" id="ARBA00008585"/>
    </source>
</evidence>
<sequence>MTSADPLLLASLGQHFLATASNIARASEPRNVPRSAVHDTTTYCLRESIRCFTAILSTPSLSPVLEVQTRLQIAEALLDHTENVVEAEVHLQKSLHLCSKLNRQHSENADLYFRTRHAICRVYALKKLIKQALTLTREALSEAETLHMPTWVYHFYILMSTVESAHVEPVKSRAVLIDAANTAERNRDWEVQALFLIHHACASLAASDLTSCSSSLSRASELFKPPSPPSTLPLPSSSDMLVSNTPTRDTATPVPPRGTTPFPVPLPPATPPTPTSRVSNPALYKLLALISAWLAVVGGSDPPNVGSARAAQIWLAALKKEGGTVGEREGEGVMVTHLRSRPHSSAPQPLITPTLPPSHTAILTSLLTALSSMGSDPQRARRYATDVVAKVDGERFKEPAAFPIPPAQSQSWHLHVKLLSLHVLVQACVAVGDWGDAGTHLTALASHISIAPDLETQWDTVLALDVGVLLMATGRGGDAVQWFEGAAGKTDLDNFETRFAAMLNLALLHCGDGARDLPKASFIIASLEHDLSRYPIIPPPHMYTAALHFAKGVLAAVESDGAVGGEKTQEAKAHLTAALKHSDSTLQVKAMTLAVLGDVFMQLDPGRAERMLFTSHSIARKIKLDVLVGAVGGPLADLKHRSGQTKEAAEIAKAAQKLRAEVGRKWDAASHVRLV</sequence>
<feature type="region of interest" description="Disordered" evidence="8">
    <location>
        <begin position="220"/>
        <end position="277"/>
    </location>
</feature>
<dbReference type="EMBL" id="KQ965748">
    <property type="protein sequence ID" value="KXS17189.1"/>
    <property type="molecule type" value="Genomic_DNA"/>
</dbReference>
<proteinExistence type="inferred from homology"/>
<evidence type="ECO:0000256" key="3">
    <source>
        <dbReference type="ARBA" id="ARBA00022618"/>
    </source>
</evidence>
<evidence type="ECO:0000256" key="8">
    <source>
        <dbReference type="SAM" id="MobiDB-lite"/>
    </source>
</evidence>
<dbReference type="InterPro" id="IPR019440">
    <property type="entry name" value="MAU2"/>
</dbReference>
<organism evidence="9 10">
    <name type="scientific">Gonapodya prolifera (strain JEL478)</name>
    <name type="common">Monoblepharis prolifera</name>
    <dbReference type="NCBI Taxonomy" id="1344416"/>
    <lineage>
        <taxon>Eukaryota</taxon>
        <taxon>Fungi</taxon>
        <taxon>Fungi incertae sedis</taxon>
        <taxon>Chytridiomycota</taxon>
        <taxon>Chytridiomycota incertae sedis</taxon>
        <taxon>Monoblepharidomycetes</taxon>
        <taxon>Monoblepharidales</taxon>
        <taxon>Gonapodyaceae</taxon>
        <taxon>Gonapodya</taxon>
    </lineage>
</organism>